<dbReference type="Pfam" id="PF17293">
    <property type="entry name" value="Arm-DNA-bind_5"/>
    <property type="match status" value="1"/>
</dbReference>
<dbReference type="AlphaFoldDB" id="A0A6I6JXH5"/>
<dbReference type="InterPro" id="IPR035386">
    <property type="entry name" value="Arm-DNA-bind_5"/>
</dbReference>
<dbReference type="Gene3D" id="1.10.443.10">
    <property type="entry name" value="Intergrase catalytic core"/>
    <property type="match status" value="1"/>
</dbReference>
<protein>
    <submittedName>
        <fullName evidence="5">Tyrosine-type recombinase/integrase</fullName>
    </submittedName>
</protein>
<dbReference type="GO" id="GO:0015074">
    <property type="term" value="P:DNA integration"/>
    <property type="evidence" value="ECO:0007669"/>
    <property type="project" value="InterPro"/>
</dbReference>
<comment type="similarity">
    <text evidence="1">Belongs to the 'phage' integrase family.</text>
</comment>
<dbReference type="Pfam" id="PF13102">
    <property type="entry name" value="Phage_int_SAM_5"/>
    <property type="match status" value="1"/>
</dbReference>
<dbReference type="CDD" id="cd01185">
    <property type="entry name" value="INTN1_C_like"/>
    <property type="match status" value="1"/>
</dbReference>
<evidence type="ECO:0000259" key="4">
    <source>
        <dbReference type="PROSITE" id="PS51898"/>
    </source>
</evidence>
<evidence type="ECO:0000256" key="2">
    <source>
        <dbReference type="ARBA" id="ARBA00023125"/>
    </source>
</evidence>
<feature type="domain" description="Tyr recombinase" evidence="4">
    <location>
        <begin position="243"/>
        <end position="420"/>
    </location>
</feature>
<proteinExistence type="inferred from homology"/>
<dbReference type="SUPFAM" id="SSF56349">
    <property type="entry name" value="DNA breaking-rejoining enzymes"/>
    <property type="match status" value="1"/>
</dbReference>
<gene>
    <name evidence="5" type="ORF">GM418_20975</name>
</gene>
<dbReference type="EMBL" id="CP046401">
    <property type="protein sequence ID" value="QGY46049.1"/>
    <property type="molecule type" value="Genomic_DNA"/>
</dbReference>
<dbReference type="InterPro" id="IPR002104">
    <property type="entry name" value="Integrase_catalytic"/>
</dbReference>
<dbReference type="GO" id="GO:0003677">
    <property type="term" value="F:DNA binding"/>
    <property type="evidence" value="ECO:0007669"/>
    <property type="project" value="UniProtKB-KW"/>
</dbReference>
<dbReference type="Proteomes" id="UP000428260">
    <property type="component" value="Chromosome"/>
</dbReference>
<reference evidence="5 6" key="1">
    <citation type="submission" date="2019-11" db="EMBL/GenBank/DDBJ databases">
        <authorList>
            <person name="Zheng R.K."/>
            <person name="Sun C.M."/>
        </authorList>
    </citation>
    <scope>NUCLEOTIDE SEQUENCE [LARGE SCALE GENOMIC DNA]</scope>
    <source>
        <strain evidence="5 6">WC007</strain>
    </source>
</reference>
<dbReference type="KEGG" id="mcos:GM418_20975"/>
<dbReference type="InterPro" id="IPR050090">
    <property type="entry name" value="Tyrosine_recombinase_XerCD"/>
</dbReference>
<evidence type="ECO:0000313" key="6">
    <source>
        <dbReference type="Proteomes" id="UP000428260"/>
    </source>
</evidence>
<dbReference type="InterPro" id="IPR013762">
    <property type="entry name" value="Integrase-like_cat_sf"/>
</dbReference>
<dbReference type="InterPro" id="IPR010998">
    <property type="entry name" value="Integrase_recombinase_N"/>
</dbReference>
<dbReference type="PANTHER" id="PTHR30349">
    <property type="entry name" value="PHAGE INTEGRASE-RELATED"/>
    <property type="match status" value="1"/>
</dbReference>
<dbReference type="PANTHER" id="PTHR30349:SF64">
    <property type="entry name" value="PROPHAGE INTEGRASE INTD-RELATED"/>
    <property type="match status" value="1"/>
</dbReference>
<dbReference type="Pfam" id="PF00589">
    <property type="entry name" value="Phage_integrase"/>
    <property type="match status" value="1"/>
</dbReference>
<keyword evidence="2" id="KW-0238">DNA-binding</keyword>
<sequence>MFSNCPIKGNFEKGTRPFFVKQKMLIKMRVTVNFQLKKSKAREDDKCPVYLRCTLDGERFELSTGIFILPDLWSSGRQEPRGKTEEALVVKNRLGKVATQVQDAFNLLESTEEHFTIFDLKEKLLSPKKKVGLISVFDSVIKDIEARVGVDYSQGTLKHYKTSRERIKGFISFQFKRQEFPVSSVDYGFINAMDVYLKQKFRVKPNTAVTYHKHLKKVLNTAVGLNYINANPYERFKVVRNESHRDYLTLQELDKIRRKGISTQRLGLVRDIFVFACYTGLGYAELKKLSREHIHLGDDGNEWIVIDRNKTDIRCRIPLLDQAKDILKKYERHPVFGITGKLLPINSNQKMNEYLKELAAICKIDKNLTMHVSRHTFATSVTLTNGVPIETVSSMLGHTSIKTTQIYARIVDKKISEDMKKLNAIL</sequence>
<keyword evidence="3" id="KW-0233">DNA recombination</keyword>
<evidence type="ECO:0000256" key="1">
    <source>
        <dbReference type="ARBA" id="ARBA00008857"/>
    </source>
</evidence>
<dbReference type="InterPro" id="IPR025269">
    <property type="entry name" value="SAM-like_dom"/>
</dbReference>
<dbReference type="PROSITE" id="PS51898">
    <property type="entry name" value="TYR_RECOMBINASE"/>
    <property type="match status" value="1"/>
</dbReference>
<evidence type="ECO:0000256" key="3">
    <source>
        <dbReference type="ARBA" id="ARBA00023172"/>
    </source>
</evidence>
<organism evidence="5 6">
    <name type="scientific">Maribellus comscasis</name>
    <dbReference type="NCBI Taxonomy" id="2681766"/>
    <lineage>
        <taxon>Bacteria</taxon>
        <taxon>Pseudomonadati</taxon>
        <taxon>Bacteroidota</taxon>
        <taxon>Bacteroidia</taxon>
        <taxon>Marinilabiliales</taxon>
        <taxon>Prolixibacteraceae</taxon>
        <taxon>Maribellus</taxon>
    </lineage>
</organism>
<accession>A0A6I6JXH5</accession>
<name>A0A6I6JXH5_9BACT</name>
<dbReference type="Gene3D" id="1.10.150.130">
    <property type="match status" value="1"/>
</dbReference>
<keyword evidence="6" id="KW-1185">Reference proteome</keyword>
<evidence type="ECO:0000313" key="5">
    <source>
        <dbReference type="EMBL" id="QGY46049.1"/>
    </source>
</evidence>
<dbReference type="GO" id="GO:0006310">
    <property type="term" value="P:DNA recombination"/>
    <property type="evidence" value="ECO:0007669"/>
    <property type="project" value="UniProtKB-KW"/>
</dbReference>
<dbReference type="InterPro" id="IPR011010">
    <property type="entry name" value="DNA_brk_join_enz"/>
</dbReference>